<sequence>MSDHTPQNAQNKEPAARAKRNAMWNSLAGFLFGLASLTIKNFSLVYAIIALALSIFALESLKGSTGKYVLLRKAWAMSGGLLSVVSIALSFVAR</sequence>
<accession>A0A3S4YT54</accession>
<dbReference type="AlphaFoldDB" id="A0A3S4YT54"/>
<proteinExistence type="predicted"/>
<gene>
    <name evidence="2" type="ORF">NCTC10918_01716</name>
</gene>
<keyword evidence="1" id="KW-0472">Membrane</keyword>
<evidence type="ECO:0000313" key="3">
    <source>
        <dbReference type="Proteomes" id="UP000270988"/>
    </source>
</evidence>
<dbReference type="Proteomes" id="UP000270988">
    <property type="component" value="Chromosome"/>
</dbReference>
<name>A0A3S4YT54_9MICC</name>
<feature type="transmembrane region" description="Helical" evidence="1">
    <location>
        <begin position="45"/>
        <end position="62"/>
    </location>
</feature>
<evidence type="ECO:0000313" key="2">
    <source>
        <dbReference type="EMBL" id="VEJ30435.1"/>
    </source>
</evidence>
<protein>
    <submittedName>
        <fullName evidence="2">Uncharacterized protein</fullName>
    </submittedName>
</protein>
<reference evidence="2 3" key="1">
    <citation type="submission" date="2018-12" db="EMBL/GenBank/DDBJ databases">
        <authorList>
            <consortium name="Pathogen Informatics"/>
        </authorList>
    </citation>
    <scope>NUCLEOTIDE SEQUENCE [LARGE SCALE GENOMIC DNA]</scope>
    <source>
        <strain evidence="2 3">NCTC10918</strain>
    </source>
</reference>
<evidence type="ECO:0000256" key="1">
    <source>
        <dbReference type="SAM" id="Phobius"/>
    </source>
</evidence>
<feature type="transmembrane region" description="Helical" evidence="1">
    <location>
        <begin position="21"/>
        <end position="39"/>
    </location>
</feature>
<feature type="transmembrane region" description="Helical" evidence="1">
    <location>
        <begin position="74"/>
        <end position="93"/>
    </location>
</feature>
<organism evidence="2 3">
    <name type="scientific">Rothia dentocariosa</name>
    <dbReference type="NCBI Taxonomy" id="2047"/>
    <lineage>
        <taxon>Bacteria</taxon>
        <taxon>Bacillati</taxon>
        <taxon>Actinomycetota</taxon>
        <taxon>Actinomycetes</taxon>
        <taxon>Micrococcales</taxon>
        <taxon>Micrococcaceae</taxon>
        <taxon>Rothia</taxon>
    </lineage>
</organism>
<keyword evidence="1" id="KW-1133">Transmembrane helix</keyword>
<keyword evidence="1" id="KW-0812">Transmembrane</keyword>
<dbReference type="EMBL" id="LR134521">
    <property type="protein sequence ID" value="VEJ30435.1"/>
    <property type="molecule type" value="Genomic_DNA"/>
</dbReference>